<accession>A0ABN8AL04</accession>
<keyword evidence="2" id="KW-1185">Reference proteome</keyword>
<organism evidence="1 2">
    <name type="scientific">Candidatus Nitrotoga arctica</name>
    <dbReference type="NCBI Taxonomy" id="453162"/>
    <lineage>
        <taxon>Bacteria</taxon>
        <taxon>Pseudomonadati</taxon>
        <taxon>Pseudomonadota</taxon>
        <taxon>Betaproteobacteria</taxon>
        <taxon>Nitrosomonadales</taxon>
        <taxon>Gallionellaceae</taxon>
        <taxon>Candidatus Nitrotoga</taxon>
    </lineage>
</organism>
<dbReference type="Proteomes" id="UP000839052">
    <property type="component" value="Chromosome"/>
</dbReference>
<evidence type="ECO:0000313" key="2">
    <source>
        <dbReference type="Proteomes" id="UP000839052"/>
    </source>
</evidence>
<protein>
    <submittedName>
        <fullName evidence="1">Uncharacterized protein</fullName>
    </submittedName>
</protein>
<proteinExistence type="predicted"/>
<gene>
    <name evidence="1" type="ORF">NTG6680_1346</name>
</gene>
<evidence type="ECO:0000313" key="1">
    <source>
        <dbReference type="EMBL" id="CAG9932599.1"/>
    </source>
</evidence>
<dbReference type="EMBL" id="OU912926">
    <property type="protein sequence ID" value="CAG9932599.1"/>
    <property type="molecule type" value="Genomic_DNA"/>
</dbReference>
<sequence>MLIVGESGTVLWPGFDGSWCGNEIDNRWAVLRALKYLLQFITLELVFYHHFVNELGEAG</sequence>
<reference evidence="1 2" key="1">
    <citation type="submission" date="2021-10" db="EMBL/GenBank/DDBJ databases">
        <authorList>
            <person name="Koch H."/>
        </authorList>
    </citation>
    <scope>NUCLEOTIDE SEQUENCE [LARGE SCALE GENOMIC DNA]</scope>
    <source>
        <strain evidence="1">6680</strain>
    </source>
</reference>
<name>A0ABN8AL04_9PROT</name>